<dbReference type="RefSeq" id="WP_110524673.1">
    <property type="nucleotide sequence ID" value="NZ_QKOE01000007.1"/>
</dbReference>
<sequence>MTPAPHTGANYFGKLPSRNDFVRGGSQSSLIMQLDRWASESMNALGANPRWKLIYDSTAGLDFAFVSAHAPHSVIGHIRPSRDASGQRFPLIAATAITRSDQLGFRYGPIGFSGLWGMFRSSIETALGTDNGDCSLNALTRIDCAAAIDLALRNSPLLRFARITTLAQLSADTGSSIAATRRQILSIGLLLSPLSGRRQCRIERGLCLPVPASTRTRCSVAGFWLYLISAVLRDTDCELQILLGRIHSKERMVIGFSGASPRTLASVLSPASLDDATLLLDDPYWIDAHPAQCATPAIARLASYLEHPSLNLEAILNTFCEAFT</sequence>
<dbReference type="NCBIfam" id="TIGR03373">
    <property type="entry name" value="VI_minor_4"/>
    <property type="match status" value="1"/>
</dbReference>
<dbReference type="Proteomes" id="UP000248259">
    <property type="component" value="Unassembled WGS sequence"/>
</dbReference>
<organism evidence="1 2">
    <name type="scientific">Parazoarcus communis SWub3 = DSM 12120</name>
    <dbReference type="NCBI Taxonomy" id="1121029"/>
    <lineage>
        <taxon>Bacteria</taxon>
        <taxon>Pseudomonadati</taxon>
        <taxon>Pseudomonadota</taxon>
        <taxon>Betaproteobacteria</taxon>
        <taxon>Rhodocyclales</taxon>
        <taxon>Zoogloeaceae</taxon>
        <taxon>Parazoarcus</taxon>
    </lineage>
</organism>
<dbReference type="Pfam" id="PF09867">
    <property type="entry name" value="TagF_N"/>
    <property type="match status" value="1"/>
</dbReference>
<dbReference type="OrthoDB" id="9801841at2"/>
<evidence type="ECO:0000313" key="1">
    <source>
        <dbReference type="EMBL" id="PZA16298.1"/>
    </source>
</evidence>
<dbReference type="InterPro" id="IPR017748">
    <property type="entry name" value="TagF"/>
</dbReference>
<dbReference type="InterPro" id="IPR038225">
    <property type="entry name" value="TagF_sf"/>
</dbReference>
<protein>
    <submittedName>
        <fullName evidence="1">Type VI secretion system-associated protein TagF</fullName>
    </submittedName>
</protein>
<accession>A0A323V7Z0</accession>
<dbReference type="AlphaFoldDB" id="A0A323V7Z0"/>
<reference evidence="1 2" key="1">
    <citation type="submission" date="2018-06" db="EMBL/GenBank/DDBJ databases">
        <title>Azoarcus communis strain SWub3 genome.</title>
        <authorList>
            <person name="Zorraquino Salvo V."/>
            <person name="Toubiana D."/>
            <person name="Blumwald E."/>
        </authorList>
    </citation>
    <scope>NUCLEOTIDE SEQUENCE [LARGE SCALE GENOMIC DNA]</scope>
    <source>
        <strain evidence="1 2">SWub3</strain>
    </source>
</reference>
<evidence type="ECO:0000313" key="2">
    <source>
        <dbReference type="Proteomes" id="UP000248259"/>
    </source>
</evidence>
<proteinExistence type="predicted"/>
<name>A0A323V7Z0_9RHOO</name>
<dbReference type="EMBL" id="QKOE01000007">
    <property type="protein sequence ID" value="PZA16298.1"/>
    <property type="molecule type" value="Genomic_DNA"/>
</dbReference>
<keyword evidence="2" id="KW-1185">Reference proteome</keyword>
<gene>
    <name evidence="1" type="primary">tagF</name>
    <name evidence="1" type="ORF">DNK49_11530</name>
</gene>
<dbReference type="Gene3D" id="3.40.1730.10">
    <property type="entry name" value="pa0076 domain"/>
    <property type="match status" value="1"/>
</dbReference>
<comment type="caution">
    <text evidence="1">The sequence shown here is derived from an EMBL/GenBank/DDBJ whole genome shotgun (WGS) entry which is preliminary data.</text>
</comment>